<organism evidence="2 3">
    <name type="scientific">Paramecium sonneborni</name>
    <dbReference type="NCBI Taxonomy" id="65129"/>
    <lineage>
        <taxon>Eukaryota</taxon>
        <taxon>Sar</taxon>
        <taxon>Alveolata</taxon>
        <taxon>Ciliophora</taxon>
        <taxon>Intramacronucleata</taxon>
        <taxon>Oligohymenophorea</taxon>
        <taxon>Peniculida</taxon>
        <taxon>Parameciidae</taxon>
        <taxon>Paramecium</taxon>
    </lineage>
</organism>
<protein>
    <submittedName>
        <fullName evidence="2">Uncharacterized protein</fullName>
    </submittedName>
</protein>
<comment type="caution">
    <text evidence="2">The sequence shown here is derived from an EMBL/GenBank/DDBJ whole genome shotgun (WGS) entry which is preliminary data.</text>
</comment>
<name>A0A8S1RBQ8_9CILI</name>
<sequence>MLFNILIFKKYLTILQPSSEKVLSSQDETFQIKTWYSYNHTLEYLEKKHAIYFMNNKIPEKIILRQLNLIGKIQNKVINYQTKFKYKYYLTKTNINIFYKTYQFLTQASTNISKTQILKIMKYLEKIYIIRLCVLEYYDKEQEKENEECYEQNSEMDSENEITDQQYRILYSQIGYNNQLNLNKMTPREQKKINQLWNQFDSGDKDYKYDEQKDYKHSAQNQLDMDDKERL</sequence>
<evidence type="ECO:0000313" key="3">
    <source>
        <dbReference type="Proteomes" id="UP000692954"/>
    </source>
</evidence>
<dbReference type="AlphaFoldDB" id="A0A8S1RBQ8"/>
<accession>A0A8S1RBQ8</accession>
<proteinExistence type="predicted"/>
<dbReference type="OrthoDB" id="2163581at2759"/>
<gene>
    <name evidence="2" type="ORF">PSON_ATCC_30995.1.T1510070</name>
</gene>
<evidence type="ECO:0000256" key="1">
    <source>
        <dbReference type="SAM" id="MobiDB-lite"/>
    </source>
</evidence>
<dbReference type="EMBL" id="CAJJDN010000151">
    <property type="protein sequence ID" value="CAD8124469.1"/>
    <property type="molecule type" value="Genomic_DNA"/>
</dbReference>
<dbReference type="Proteomes" id="UP000692954">
    <property type="component" value="Unassembled WGS sequence"/>
</dbReference>
<reference evidence="2" key="1">
    <citation type="submission" date="2021-01" db="EMBL/GenBank/DDBJ databases">
        <authorList>
            <consortium name="Genoscope - CEA"/>
            <person name="William W."/>
        </authorList>
    </citation>
    <scope>NUCLEOTIDE SEQUENCE</scope>
</reference>
<evidence type="ECO:0000313" key="2">
    <source>
        <dbReference type="EMBL" id="CAD8124469.1"/>
    </source>
</evidence>
<keyword evidence="3" id="KW-1185">Reference proteome</keyword>
<feature type="region of interest" description="Disordered" evidence="1">
    <location>
        <begin position="212"/>
        <end position="231"/>
    </location>
</feature>